<dbReference type="PROSITE" id="PS51186">
    <property type="entry name" value="GNAT"/>
    <property type="match status" value="1"/>
</dbReference>
<name>A0A1F7JCF0_9BACT</name>
<dbReference type="Pfam" id="PF13523">
    <property type="entry name" value="Acetyltransf_8"/>
    <property type="match status" value="1"/>
</dbReference>
<sequence>MITFRLVGKADFELLHRWLNIDFVSKWYERRKFVYKEVEHKYTTDLYINTTVQSFLILYDHRPIGYIQMYIIADYPEYATCIDVPLHTAGMDFFIGDMAYVGHGLGTEIITSFVDEHVFKTEDVMHCVTGPEPSNKQAIRVYEKAGFRHLKTVQCPREEEAEYLMVRNKKTHEHVVFTA</sequence>
<protein>
    <recommendedName>
        <fullName evidence="2">N-acetyltransferase domain-containing protein</fullName>
    </recommendedName>
</protein>
<dbReference type="AlphaFoldDB" id="A0A1F7JCF0"/>
<dbReference type="Gene3D" id="3.40.630.30">
    <property type="match status" value="1"/>
</dbReference>
<reference evidence="3 4" key="1">
    <citation type="journal article" date="2016" name="Nat. Commun.">
        <title>Thousands of microbial genomes shed light on interconnected biogeochemical processes in an aquifer system.</title>
        <authorList>
            <person name="Anantharaman K."/>
            <person name="Brown C.T."/>
            <person name="Hug L.A."/>
            <person name="Sharon I."/>
            <person name="Castelle C.J."/>
            <person name="Probst A.J."/>
            <person name="Thomas B.C."/>
            <person name="Singh A."/>
            <person name="Wilkins M.J."/>
            <person name="Karaoz U."/>
            <person name="Brodie E.L."/>
            <person name="Williams K.H."/>
            <person name="Hubbard S.S."/>
            <person name="Banfield J.F."/>
        </authorList>
    </citation>
    <scope>NUCLEOTIDE SEQUENCE [LARGE SCALE GENOMIC DNA]</scope>
</reference>
<proteinExistence type="predicted"/>
<evidence type="ECO:0000313" key="4">
    <source>
        <dbReference type="Proteomes" id="UP000178486"/>
    </source>
</evidence>
<dbReference type="EMBL" id="MGAU01000064">
    <property type="protein sequence ID" value="OGK53245.1"/>
    <property type="molecule type" value="Genomic_DNA"/>
</dbReference>
<evidence type="ECO:0000259" key="2">
    <source>
        <dbReference type="PROSITE" id="PS51186"/>
    </source>
</evidence>
<feature type="non-terminal residue" evidence="3">
    <location>
        <position position="179"/>
    </location>
</feature>
<dbReference type="Proteomes" id="UP000178486">
    <property type="component" value="Unassembled WGS sequence"/>
</dbReference>
<dbReference type="PANTHER" id="PTHR31438">
    <property type="entry name" value="LYSINE N-ACYLTRANSFERASE C17G9.06C-RELATED"/>
    <property type="match status" value="1"/>
</dbReference>
<evidence type="ECO:0000313" key="3">
    <source>
        <dbReference type="EMBL" id="OGK53245.1"/>
    </source>
</evidence>
<evidence type="ECO:0000256" key="1">
    <source>
        <dbReference type="ARBA" id="ARBA00023251"/>
    </source>
</evidence>
<dbReference type="InterPro" id="IPR016181">
    <property type="entry name" value="Acyl_CoA_acyltransferase"/>
</dbReference>
<gene>
    <name evidence="3" type="ORF">A3B56_02395</name>
</gene>
<dbReference type="GO" id="GO:0016410">
    <property type="term" value="F:N-acyltransferase activity"/>
    <property type="evidence" value="ECO:0007669"/>
    <property type="project" value="TreeGrafter"/>
</dbReference>
<dbReference type="SUPFAM" id="SSF55729">
    <property type="entry name" value="Acyl-CoA N-acyltransferases (Nat)"/>
    <property type="match status" value="1"/>
</dbReference>
<feature type="domain" description="N-acetyltransferase" evidence="2">
    <location>
        <begin position="2"/>
        <end position="170"/>
    </location>
</feature>
<dbReference type="GO" id="GO:0046677">
    <property type="term" value="P:response to antibiotic"/>
    <property type="evidence" value="ECO:0007669"/>
    <property type="project" value="UniProtKB-KW"/>
</dbReference>
<accession>A0A1F7JCF0</accession>
<dbReference type="InterPro" id="IPR000182">
    <property type="entry name" value="GNAT_dom"/>
</dbReference>
<organism evidence="3 4">
    <name type="scientific">Candidatus Roizmanbacteria bacterium RIFCSPLOWO2_01_FULL_45_11</name>
    <dbReference type="NCBI Taxonomy" id="1802070"/>
    <lineage>
        <taxon>Bacteria</taxon>
        <taxon>Candidatus Roizmaniibacteriota</taxon>
    </lineage>
</organism>
<dbReference type="PANTHER" id="PTHR31438:SF1">
    <property type="entry name" value="LYSINE N-ACYLTRANSFERASE C17G9.06C-RELATED"/>
    <property type="match status" value="1"/>
</dbReference>
<keyword evidence="1" id="KW-0046">Antibiotic resistance</keyword>
<comment type="caution">
    <text evidence="3">The sequence shown here is derived from an EMBL/GenBank/DDBJ whole genome shotgun (WGS) entry which is preliminary data.</text>
</comment>